<evidence type="ECO:0000256" key="1">
    <source>
        <dbReference type="ARBA" id="ARBA00022553"/>
    </source>
</evidence>
<protein>
    <recommendedName>
        <fullName evidence="9">HIT-type domain-containing protein</fullName>
    </recommendedName>
</protein>
<evidence type="ECO:0000256" key="7">
    <source>
        <dbReference type="PROSITE-ProRule" id="PRU00453"/>
    </source>
</evidence>
<dbReference type="PROSITE" id="PS51083">
    <property type="entry name" value="ZF_HIT"/>
    <property type="match status" value="1"/>
</dbReference>
<dbReference type="PANTHER" id="PTHR13483:SF3">
    <property type="entry name" value="BOX C_D SNORNA PROTEIN 1"/>
    <property type="match status" value="1"/>
</dbReference>
<sequence>MTDLPVMCEICHEHPFKYKCPGCLKRTCSLDCSKRHKQQENCTGKAYNPQKYVSNDEIKGEDDERHENNALIQRDFHFLTGLKRELEIHKNDAFVKNKKVLRSNYGNYNNNKGKTQYQQGSDGKRTFRRGVNCLLLPRGMSRSSMNRSKWEKSLDLFVWTVEWIICPDKGIANNDNSSNEIFKHLSHRFKETDSVIDGMSNSVFDKCCEMYNLIENDNTSVNTDNIVDEITSQVSEEILKKEKHKNPELLLNHGIKFYIKWFPHNTVQNSDSKELIEIEPTGKCIGVILKNRTVVEFPTIYIARNTSDLPSDLVVIDETTKTDEERGIMKSRYNTSVPTEGTAKSSSSINLDDNESDNDVPLEESAKRPIPASSSSSVAHTQVETTVTKEKKTPVTEIEDEEEDNYDPTVAF</sequence>
<dbReference type="CDD" id="cd23023">
    <property type="entry name" value="zf-HIT_BCD1"/>
    <property type="match status" value="1"/>
</dbReference>
<keyword evidence="1" id="KW-0597">Phosphoprotein</keyword>
<dbReference type="SUPFAM" id="SSF144232">
    <property type="entry name" value="HIT/MYND zinc finger-like"/>
    <property type="match status" value="1"/>
</dbReference>
<comment type="caution">
    <text evidence="10">The sequence shown here is derived from an EMBL/GenBank/DDBJ whole genome shotgun (WGS) entry which is preliminary data.</text>
</comment>
<evidence type="ECO:0000256" key="8">
    <source>
        <dbReference type="SAM" id="MobiDB-lite"/>
    </source>
</evidence>
<dbReference type="AlphaFoldDB" id="A0A9P6W5R3"/>
<dbReference type="EMBL" id="PUHR01000133">
    <property type="protein sequence ID" value="KAG0663278.1"/>
    <property type="molecule type" value="Genomic_DNA"/>
</dbReference>
<dbReference type="Pfam" id="PF04438">
    <property type="entry name" value="zf-HIT"/>
    <property type="match status" value="1"/>
</dbReference>
<evidence type="ECO:0000256" key="4">
    <source>
        <dbReference type="ARBA" id="ARBA00022833"/>
    </source>
</evidence>
<feature type="compositionally biased region" description="Acidic residues" evidence="8">
    <location>
        <begin position="397"/>
        <end position="406"/>
    </location>
</feature>
<keyword evidence="11" id="KW-1185">Reference proteome</keyword>
<keyword evidence="2" id="KW-0479">Metal-binding</keyword>
<evidence type="ECO:0000256" key="6">
    <source>
        <dbReference type="ARBA" id="ARBA00049654"/>
    </source>
</evidence>
<dbReference type="InterPro" id="IPR007529">
    <property type="entry name" value="Znf_HIT"/>
</dbReference>
<feature type="domain" description="HIT-type" evidence="9">
    <location>
        <begin position="8"/>
        <end position="42"/>
    </location>
</feature>
<feature type="compositionally biased region" description="Polar residues" evidence="8">
    <location>
        <begin position="332"/>
        <end position="351"/>
    </location>
</feature>
<dbReference type="GO" id="GO:0005634">
    <property type="term" value="C:nucleus"/>
    <property type="evidence" value="ECO:0007669"/>
    <property type="project" value="TreeGrafter"/>
</dbReference>
<evidence type="ECO:0000259" key="9">
    <source>
        <dbReference type="PROSITE" id="PS51083"/>
    </source>
</evidence>
<dbReference type="InterPro" id="IPR051639">
    <property type="entry name" value="BCD1"/>
</dbReference>
<name>A0A9P6W5R3_MAUEX</name>
<comment type="function">
    <text evidence="5">Required for box C/D snoRNAs accumulation involved in snoRNA processing, snoRNA transport to the nucleolus and ribosome biogenesis.</text>
</comment>
<comment type="similarity">
    <text evidence="6">Belongs to the BCD1 family.</text>
</comment>
<accession>A0A9P6W5R3</accession>
<evidence type="ECO:0000256" key="2">
    <source>
        <dbReference type="ARBA" id="ARBA00022723"/>
    </source>
</evidence>
<feature type="compositionally biased region" description="Acidic residues" evidence="8">
    <location>
        <begin position="352"/>
        <end position="362"/>
    </location>
</feature>
<dbReference type="GO" id="GO:0008270">
    <property type="term" value="F:zinc ion binding"/>
    <property type="evidence" value="ECO:0007669"/>
    <property type="project" value="UniProtKB-UniRule"/>
</dbReference>
<organism evidence="10 11">
    <name type="scientific">Maudiozyma exigua</name>
    <name type="common">Yeast</name>
    <name type="synonym">Kazachstania exigua</name>
    <dbReference type="NCBI Taxonomy" id="34358"/>
    <lineage>
        <taxon>Eukaryota</taxon>
        <taxon>Fungi</taxon>
        <taxon>Dikarya</taxon>
        <taxon>Ascomycota</taxon>
        <taxon>Saccharomycotina</taxon>
        <taxon>Saccharomycetes</taxon>
        <taxon>Saccharomycetales</taxon>
        <taxon>Saccharomycetaceae</taxon>
        <taxon>Maudiozyma</taxon>
    </lineage>
</organism>
<proteinExistence type="inferred from homology"/>
<dbReference type="GO" id="GO:0048254">
    <property type="term" value="P:snoRNA localization"/>
    <property type="evidence" value="ECO:0007669"/>
    <property type="project" value="TreeGrafter"/>
</dbReference>
<feature type="region of interest" description="Disordered" evidence="8">
    <location>
        <begin position="329"/>
        <end position="412"/>
    </location>
</feature>
<dbReference type="InterPro" id="IPR057721">
    <property type="entry name" value="BCD1_alpha/beta"/>
</dbReference>
<dbReference type="OrthoDB" id="272357at2759"/>
<dbReference type="GO" id="GO:0000463">
    <property type="term" value="P:maturation of LSU-rRNA from tricistronic rRNA transcript (SSU-rRNA, 5.8S rRNA, LSU-rRNA)"/>
    <property type="evidence" value="ECO:0007669"/>
    <property type="project" value="TreeGrafter"/>
</dbReference>
<dbReference type="Proteomes" id="UP000750334">
    <property type="component" value="Unassembled WGS sequence"/>
</dbReference>
<keyword evidence="3 7" id="KW-0863">Zinc-finger</keyword>
<evidence type="ECO:0000313" key="10">
    <source>
        <dbReference type="EMBL" id="KAG0663278.1"/>
    </source>
</evidence>
<dbReference type="GO" id="GO:0070761">
    <property type="term" value="C:pre-snoRNP complex"/>
    <property type="evidence" value="ECO:0007669"/>
    <property type="project" value="TreeGrafter"/>
</dbReference>
<dbReference type="GO" id="GO:0000492">
    <property type="term" value="P:box C/D snoRNP assembly"/>
    <property type="evidence" value="ECO:0007669"/>
    <property type="project" value="TreeGrafter"/>
</dbReference>
<gene>
    <name evidence="10" type="ORF">C6P45_000883</name>
</gene>
<reference evidence="10 11" key="1">
    <citation type="submission" date="2020-11" db="EMBL/GenBank/DDBJ databases">
        <title>Kefir isolates.</title>
        <authorList>
            <person name="Marcisauskas S."/>
            <person name="Kim Y."/>
            <person name="Blasche S."/>
        </authorList>
    </citation>
    <scope>NUCLEOTIDE SEQUENCE [LARGE SCALE GENOMIC DNA]</scope>
    <source>
        <strain evidence="10 11">OG2</strain>
    </source>
</reference>
<evidence type="ECO:0000313" key="11">
    <source>
        <dbReference type="Proteomes" id="UP000750334"/>
    </source>
</evidence>
<evidence type="ECO:0000256" key="5">
    <source>
        <dbReference type="ARBA" id="ARBA00049598"/>
    </source>
</evidence>
<dbReference type="Pfam" id="PF25790">
    <property type="entry name" value="BCD1"/>
    <property type="match status" value="1"/>
</dbReference>
<dbReference type="Gene3D" id="3.30.60.190">
    <property type="match status" value="1"/>
</dbReference>
<dbReference type="PANTHER" id="PTHR13483">
    <property type="entry name" value="BOX C_D SNORNA PROTEIN 1-RELATED"/>
    <property type="match status" value="1"/>
</dbReference>
<evidence type="ECO:0000256" key="3">
    <source>
        <dbReference type="ARBA" id="ARBA00022771"/>
    </source>
</evidence>
<keyword evidence="4" id="KW-0862">Zinc</keyword>